<dbReference type="Gene3D" id="1.20.120.980">
    <property type="entry name" value="Serine carboxypeptidase S28, SKS domain"/>
    <property type="match status" value="1"/>
</dbReference>
<gene>
    <name evidence="2" type="ORF">IFM89_037152</name>
</gene>
<dbReference type="PANTHER" id="PTHR35288">
    <property type="entry name" value="TAIL FIBER"/>
    <property type="match status" value="1"/>
</dbReference>
<dbReference type="InterPro" id="IPR042269">
    <property type="entry name" value="Ser_carbopepase_S28_SKS"/>
</dbReference>
<keyword evidence="1" id="KW-0472">Membrane</keyword>
<keyword evidence="1" id="KW-1133">Transmembrane helix</keyword>
<evidence type="ECO:0000313" key="2">
    <source>
        <dbReference type="EMBL" id="KAF9611932.1"/>
    </source>
</evidence>
<organism evidence="2 3">
    <name type="scientific">Coptis chinensis</name>
    <dbReference type="NCBI Taxonomy" id="261450"/>
    <lineage>
        <taxon>Eukaryota</taxon>
        <taxon>Viridiplantae</taxon>
        <taxon>Streptophyta</taxon>
        <taxon>Embryophyta</taxon>
        <taxon>Tracheophyta</taxon>
        <taxon>Spermatophyta</taxon>
        <taxon>Magnoliopsida</taxon>
        <taxon>Ranunculales</taxon>
        <taxon>Ranunculaceae</taxon>
        <taxon>Coptidoideae</taxon>
        <taxon>Coptis</taxon>
    </lineage>
</organism>
<feature type="transmembrane region" description="Helical" evidence="1">
    <location>
        <begin position="122"/>
        <end position="149"/>
    </location>
</feature>
<comment type="caution">
    <text evidence="2">The sequence shown here is derived from an EMBL/GenBank/DDBJ whole genome shotgun (WGS) entry which is preliminary data.</text>
</comment>
<keyword evidence="1" id="KW-0812">Transmembrane</keyword>
<protein>
    <submittedName>
        <fullName evidence="2">Uncharacterized protein</fullName>
    </submittedName>
</protein>
<accession>A0A835M0K5</accession>
<reference evidence="2 3" key="1">
    <citation type="submission" date="2020-10" db="EMBL/GenBank/DDBJ databases">
        <title>The Coptis chinensis genome and diversification of protoberbering-type alkaloids.</title>
        <authorList>
            <person name="Wang B."/>
            <person name="Shu S."/>
            <person name="Song C."/>
            <person name="Liu Y."/>
        </authorList>
    </citation>
    <scope>NUCLEOTIDE SEQUENCE [LARGE SCALE GENOMIC DNA]</scope>
    <source>
        <strain evidence="2">HL-2020</strain>
        <tissue evidence="2">Leaf</tissue>
    </source>
</reference>
<sequence>MESSEETSVNCYDTVRRSWDLIDDIGSSGSGLKELSQKFKSCRVTCRSRMCTTPIEVTYSQLIASEIFPSGVVKAILYPGAVANGLIKNRTIPKWDNVLNIYNLTEVKEASPNRSPNRGLTFLFSLLYLLQDLVLAGSYFSMLGALVGLLKPGRMSMFGTLLVIWGLVKEGLLGKPVNIDPAKVVSVYPTMLITLLLAIYIRP</sequence>
<proteinExistence type="predicted"/>
<dbReference type="EMBL" id="JADFTS010000004">
    <property type="protein sequence ID" value="KAF9611932.1"/>
    <property type="molecule type" value="Genomic_DNA"/>
</dbReference>
<dbReference type="AlphaFoldDB" id="A0A835M0K5"/>
<evidence type="ECO:0000256" key="1">
    <source>
        <dbReference type="SAM" id="Phobius"/>
    </source>
</evidence>
<name>A0A835M0K5_9MAGN</name>
<dbReference type="Proteomes" id="UP000631114">
    <property type="component" value="Unassembled WGS sequence"/>
</dbReference>
<dbReference type="OrthoDB" id="2016444at2759"/>
<feature type="transmembrane region" description="Helical" evidence="1">
    <location>
        <begin position="184"/>
        <end position="201"/>
    </location>
</feature>
<evidence type="ECO:0000313" key="3">
    <source>
        <dbReference type="Proteomes" id="UP000631114"/>
    </source>
</evidence>
<feature type="transmembrane region" description="Helical" evidence="1">
    <location>
        <begin position="155"/>
        <end position="172"/>
    </location>
</feature>
<keyword evidence="3" id="KW-1185">Reference proteome</keyword>
<dbReference type="PANTHER" id="PTHR35288:SF1">
    <property type="entry name" value="TAIL FIBER"/>
    <property type="match status" value="1"/>
</dbReference>